<evidence type="ECO:0000313" key="2">
    <source>
        <dbReference type="Proteomes" id="UP000000768"/>
    </source>
</evidence>
<proteinExistence type="predicted"/>
<reference evidence="2" key="2">
    <citation type="journal article" date="2018" name="Plant J.">
        <title>The Sorghum bicolor reference genome: improved assembly, gene annotations, a transcriptome atlas, and signatures of genome organization.</title>
        <authorList>
            <person name="McCormick R.F."/>
            <person name="Truong S.K."/>
            <person name="Sreedasyam A."/>
            <person name="Jenkins J."/>
            <person name="Shu S."/>
            <person name="Sims D."/>
            <person name="Kennedy M."/>
            <person name="Amirebrahimi M."/>
            <person name="Weers B.D."/>
            <person name="McKinley B."/>
            <person name="Mattison A."/>
            <person name="Morishige D.T."/>
            <person name="Grimwood J."/>
            <person name="Schmutz J."/>
            <person name="Mullet J.E."/>
        </authorList>
    </citation>
    <scope>NUCLEOTIDE SEQUENCE [LARGE SCALE GENOMIC DNA]</scope>
    <source>
        <strain evidence="2">cv. BTx623</strain>
    </source>
</reference>
<evidence type="ECO:0000313" key="1">
    <source>
        <dbReference type="EMBL" id="KXG27829.1"/>
    </source>
</evidence>
<dbReference type="Gramene" id="KXG27829">
    <property type="protein sequence ID" value="KXG27829"/>
    <property type="gene ID" value="SORBI_3005G050900"/>
</dbReference>
<protein>
    <submittedName>
        <fullName evidence="1">Uncharacterized protein</fullName>
    </submittedName>
</protein>
<dbReference type="EMBL" id="CM000764">
    <property type="protein sequence ID" value="KXG27829.1"/>
    <property type="molecule type" value="Genomic_DNA"/>
</dbReference>
<dbReference type="InParanoid" id="A0A1B6PQ76"/>
<reference evidence="1 2" key="1">
    <citation type="journal article" date="2009" name="Nature">
        <title>The Sorghum bicolor genome and the diversification of grasses.</title>
        <authorList>
            <person name="Paterson A.H."/>
            <person name="Bowers J.E."/>
            <person name="Bruggmann R."/>
            <person name="Dubchak I."/>
            <person name="Grimwood J."/>
            <person name="Gundlach H."/>
            <person name="Haberer G."/>
            <person name="Hellsten U."/>
            <person name="Mitros T."/>
            <person name="Poliakov A."/>
            <person name="Schmutz J."/>
            <person name="Spannagl M."/>
            <person name="Tang H."/>
            <person name="Wang X."/>
            <person name="Wicker T."/>
            <person name="Bharti A.K."/>
            <person name="Chapman J."/>
            <person name="Feltus F.A."/>
            <person name="Gowik U."/>
            <person name="Grigoriev I.V."/>
            <person name="Lyons E."/>
            <person name="Maher C.A."/>
            <person name="Martis M."/>
            <person name="Narechania A."/>
            <person name="Otillar R.P."/>
            <person name="Penning B.W."/>
            <person name="Salamov A.A."/>
            <person name="Wang Y."/>
            <person name="Zhang L."/>
            <person name="Carpita N.C."/>
            <person name="Freeling M."/>
            <person name="Gingle A.R."/>
            <person name="Hash C.T."/>
            <person name="Keller B."/>
            <person name="Klein P."/>
            <person name="Kresovich S."/>
            <person name="McCann M.C."/>
            <person name="Ming R."/>
            <person name="Peterson D.G."/>
            <person name="Mehboob-ur-Rahman"/>
            <person name="Ware D."/>
            <person name="Westhoff P."/>
            <person name="Mayer K.F."/>
            <person name="Messing J."/>
            <person name="Rokhsar D.S."/>
        </authorList>
    </citation>
    <scope>NUCLEOTIDE SEQUENCE [LARGE SCALE GENOMIC DNA]</scope>
    <source>
        <strain evidence="2">cv. BTx623</strain>
    </source>
</reference>
<dbReference type="AlphaFoldDB" id="A0A1B6PQ76"/>
<dbReference type="Proteomes" id="UP000000768">
    <property type="component" value="Chromosome 5"/>
</dbReference>
<sequence>MVKLPAATVENQQSNCVCGSPELDSEKRQGYMRLQPYILFTCMKDGWGLHWAEHGGNHVREVMARVVKLGATSRSVLKQGKVSSSHSSEQGDKLCVWLIKVGFR</sequence>
<keyword evidence="2" id="KW-1185">Reference proteome</keyword>
<name>A0A1B6PQ76_SORBI</name>
<organism evidence="1 2">
    <name type="scientific">Sorghum bicolor</name>
    <name type="common">Sorghum</name>
    <name type="synonym">Sorghum vulgare</name>
    <dbReference type="NCBI Taxonomy" id="4558"/>
    <lineage>
        <taxon>Eukaryota</taxon>
        <taxon>Viridiplantae</taxon>
        <taxon>Streptophyta</taxon>
        <taxon>Embryophyta</taxon>
        <taxon>Tracheophyta</taxon>
        <taxon>Spermatophyta</taxon>
        <taxon>Magnoliopsida</taxon>
        <taxon>Liliopsida</taxon>
        <taxon>Poales</taxon>
        <taxon>Poaceae</taxon>
        <taxon>PACMAD clade</taxon>
        <taxon>Panicoideae</taxon>
        <taxon>Andropogonodae</taxon>
        <taxon>Andropogoneae</taxon>
        <taxon>Sorghinae</taxon>
        <taxon>Sorghum</taxon>
    </lineage>
</organism>
<gene>
    <name evidence="1" type="ORF">SORBI_3005G050900</name>
</gene>
<accession>A0A1B6PQ76</accession>